<dbReference type="FunFam" id="2.120.10.30:FF:000241">
    <property type="entry name" value="Low-density lipoprotein receptor-related protein 6"/>
    <property type="match status" value="2"/>
</dbReference>
<dbReference type="STRING" id="7574.A0A1S3J4X6"/>
<evidence type="ECO:0000256" key="5">
    <source>
        <dbReference type="ARBA" id="ARBA00023180"/>
    </source>
</evidence>
<name>A0A1S3J4X6_LINAN</name>
<evidence type="ECO:0000256" key="3">
    <source>
        <dbReference type="ARBA" id="ARBA00022737"/>
    </source>
</evidence>
<feature type="region of interest" description="Disordered" evidence="7">
    <location>
        <begin position="1587"/>
        <end position="1631"/>
    </location>
</feature>
<feature type="compositionally biased region" description="Basic residues" evidence="7">
    <location>
        <begin position="1612"/>
        <end position="1622"/>
    </location>
</feature>
<feature type="repeat" description="LDL-receptor class B" evidence="6">
    <location>
        <begin position="642"/>
        <end position="684"/>
    </location>
</feature>
<keyword evidence="5" id="KW-0325">Glycoprotein</keyword>
<proteinExistence type="predicted"/>
<keyword evidence="4" id="KW-1015">Disulfide bond</keyword>
<keyword evidence="8" id="KW-0812">Transmembrane</keyword>
<dbReference type="InterPro" id="IPR000033">
    <property type="entry name" value="LDLR_classB_rpt"/>
</dbReference>
<feature type="compositionally biased region" description="Low complexity" evidence="7">
    <location>
        <begin position="1258"/>
        <end position="1287"/>
    </location>
</feature>
<feature type="chain" id="PRO_5010219092" evidence="9">
    <location>
        <begin position="25"/>
        <end position="1631"/>
    </location>
</feature>
<keyword evidence="1" id="KW-0245">EGF-like domain</keyword>
<dbReference type="GeneID" id="106170118"/>
<reference evidence="12" key="1">
    <citation type="submission" date="2025-08" db="UniProtKB">
        <authorList>
            <consortium name="RefSeq"/>
        </authorList>
    </citation>
    <scope>IDENTIFICATION</scope>
    <source>
        <tissue evidence="12">Gonads</tissue>
    </source>
</reference>
<evidence type="ECO:0000256" key="2">
    <source>
        <dbReference type="ARBA" id="ARBA00022729"/>
    </source>
</evidence>
<dbReference type="SUPFAM" id="SSF57196">
    <property type="entry name" value="EGF/Laminin"/>
    <property type="match status" value="1"/>
</dbReference>
<protein>
    <submittedName>
        <fullName evidence="12">Low-density lipoprotein receptor-related protein 4-like</fullName>
    </submittedName>
</protein>
<feature type="region of interest" description="Disordered" evidence="7">
    <location>
        <begin position="1474"/>
        <end position="1495"/>
    </location>
</feature>
<dbReference type="InterPro" id="IPR000742">
    <property type="entry name" value="EGF"/>
</dbReference>
<keyword evidence="8" id="KW-0472">Membrane</keyword>
<evidence type="ECO:0000256" key="6">
    <source>
        <dbReference type="PROSITE-ProRule" id="PRU00461"/>
    </source>
</evidence>
<dbReference type="FunFam" id="2.120.10.30:FF:000132">
    <property type="entry name" value="Uncharacterized protein"/>
    <property type="match status" value="1"/>
</dbReference>
<feature type="repeat" description="LDL-receptor class B" evidence="6">
    <location>
        <begin position="685"/>
        <end position="728"/>
    </location>
</feature>
<feature type="signal peptide" evidence="9">
    <location>
        <begin position="1"/>
        <end position="24"/>
    </location>
</feature>
<feature type="repeat" description="LDL-receptor class B" evidence="6">
    <location>
        <begin position="909"/>
        <end position="952"/>
    </location>
</feature>
<sequence>MCSGVCHGLRLAVISLFCVSSVTSITHGQNLIWAQRSPSGVARIVGIPGDPADWVESKKASTRYITAPNKDWHFVALAHDYRQKILYWSDRGNKKLQGLRLNGSTHAFTIFGGISSRVEGLAVDWVAGNIYWVDAVYNWLVVAPATEQTGAYRVLFDDLDTPMGVAVHPHEGHLFWSDRGAAPRIEKSTLSGENREILVNSGLVSPGAMVIDMSRDLLYWADNAKDTLESVDLLGRHRKVIQTAPGTDFYGLALYKDLIFVTEQSIKQLRIYGEKEQKNILNFNLPAVPYGIIMYDDSVQPNGSVPCDVMDCQDLCVSTGRGGAKCMCTNGFVLDTDGRSCKADDGKFGAPQLIYSIGGAICRFQANLPDMSMTNISLDDQCFLKNRKNVVSLSCNVYEEAIYFAENVTRTISKVRLSHGEAPQVIAGGLGHVEGLAVDWLGNNIYWTDSEMRHIAVSTLAGRYQHILIQDDLEHPRAIAVDAVRRKLYWSDIGSKPSIQVANMDGGGRATLIETSLGSPNDITVDMVSKSHVLCRRVPFPADDGKFGAPQLIYSIGGAICRFQANLPDMSMTNISLDDQCFLKNRKNVVSLSCNVYEEAIYFAENVTRTISKVRLSHGEAPQVIAGGLGHVEGLAVDWLGNNIYWTDSEMRHIAVSTLAGRYQHILIQDDLEHPRAIAVDAVRRKLYWSDIGSKPSIQVANMDGGGRATLIETSLGSPNDITVDMVSKRLYWTDSVLRRIESVDLRGRDRKTLVVTGDSEFRGLVTFKDYLLWTDQGTRNGLHIAMKDTGQKVRGVVHPNTGTAYDILAYDYQHQPTVEGACDDENGGCDHLCLLNQEGRSCACAIGYSLASDGKRCLSETVKDDFLIFTDTYQKQIFQMSLKDSEIRAVPLKGHENPIAVDYDPKEGRVYWSDVLMQVIKRAYINGTGQEIIKVLPDASVVDGVAVDPLSRLLYYTDTGRNVIGVMSMDGRYSKILINESLDEPRSIALDPMHGHMYWTDWGERPKLERANMDGSSRLSIINFDIGAWPNGLAVDTGAGQIYWADARFDKVMTSNLFGQEPRSLFEDSNAHYFGIAIAGDYIYYSDWRKKSVMRISKYGSRSPTPVGPALFNRLNDIHAYRKSEAMAGRNACSEYNGFCSHLCLPVLGGKQCACPTGMSLKIDGFHCQNGHSIFTYYTQHTTRSTTPLTTRRTTTPFEVIRGSVGRWTTAGGVGDNRSQVGGAVDRFKLEKRGKTTASVESSDGGSNEELNINGRTPGTRASTTRSSTTTVSPSPTPPATSLTTPFLSNQTTTYRTNKDFVATESTTFKPATTSPTPMPIDSTEWTDIKTDRQTDRLTDRQTDRPPPWPSESSVRTEYTTAFSMRSTSTASSSIVPAYVQSSSIITQSIASTTNSYTVTATATSVATGSSVSHVAQPVTRMSSTTSPPSTRQTPRSTAFQSRPVLNISETATLTAPPGDQFVTTQLTNYSTVPKPSITTEQNTKNSSVTVSSSKERTDLATIGIIIGAAAGGACVVIMAIVCVVVVCKQRSSRKPRTQRSGHGLYIDQTNFNTMETSFSNGTRPPSSYDPIDPRLFSTGFDNQTFSRPSSISTSEFTTYTDPAPPEDRHHHSHHPHHHHQQGGFSTFKV</sequence>
<feature type="repeat" description="LDL-receptor class B" evidence="6">
    <location>
        <begin position="443"/>
        <end position="485"/>
    </location>
</feature>
<feature type="repeat" description="LDL-receptor class B" evidence="6">
    <location>
        <begin position="84"/>
        <end position="127"/>
    </location>
</feature>
<evidence type="ECO:0000256" key="1">
    <source>
        <dbReference type="ARBA" id="ARBA00022536"/>
    </source>
</evidence>
<dbReference type="InterPro" id="IPR011042">
    <property type="entry name" value="6-blade_b-propeller_TolB-like"/>
</dbReference>
<gene>
    <name evidence="12" type="primary">LOC106170118</name>
</gene>
<evidence type="ECO:0000259" key="10">
    <source>
        <dbReference type="SMART" id="SM00181"/>
    </source>
</evidence>
<dbReference type="InterPro" id="IPR050778">
    <property type="entry name" value="Cueball_EGF_LRP_Nidogen"/>
</dbReference>
<feature type="compositionally biased region" description="Polar residues" evidence="7">
    <location>
        <begin position="1587"/>
        <end position="1602"/>
    </location>
</feature>
<evidence type="ECO:0000313" key="12">
    <source>
        <dbReference type="RefSeq" id="XP_013405316.1"/>
    </source>
</evidence>
<evidence type="ECO:0000256" key="8">
    <source>
        <dbReference type="SAM" id="Phobius"/>
    </source>
</evidence>
<feature type="compositionally biased region" description="Basic and acidic residues" evidence="7">
    <location>
        <begin position="1328"/>
        <end position="1345"/>
    </location>
</feature>
<evidence type="ECO:0000256" key="9">
    <source>
        <dbReference type="SAM" id="SignalP"/>
    </source>
</evidence>
<feature type="region of interest" description="Disordered" evidence="7">
    <location>
        <begin position="1233"/>
        <end position="1288"/>
    </location>
</feature>
<dbReference type="RefSeq" id="XP_013405316.1">
    <property type="nucleotide sequence ID" value="XM_013549862.2"/>
</dbReference>
<dbReference type="SUPFAM" id="SSF63825">
    <property type="entry name" value="YWTD domain"/>
    <property type="match status" value="4"/>
</dbReference>
<dbReference type="Pfam" id="PF00058">
    <property type="entry name" value="Ldl_recept_b"/>
    <property type="match status" value="6"/>
</dbReference>
<dbReference type="OrthoDB" id="9990982at2759"/>
<feature type="compositionally biased region" description="Polar residues" evidence="7">
    <location>
        <begin position="1237"/>
        <end position="1256"/>
    </location>
</feature>
<feature type="region of interest" description="Disordered" evidence="7">
    <location>
        <begin position="1407"/>
        <end position="1443"/>
    </location>
</feature>
<accession>A0A1S3J4X6</accession>
<feature type="compositionally biased region" description="Low complexity" evidence="7">
    <location>
        <begin position="1407"/>
        <end position="1439"/>
    </location>
</feature>
<dbReference type="Gene3D" id="2.120.10.30">
    <property type="entry name" value="TolB, C-terminal domain"/>
    <property type="match status" value="4"/>
</dbReference>
<keyword evidence="11" id="KW-1185">Reference proteome</keyword>
<dbReference type="SMART" id="SM00181">
    <property type="entry name" value="EGF"/>
    <property type="match status" value="3"/>
</dbReference>
<dbReference type="SMART" id="SM00135">
    <property type="entry name" value="LY"/>
    <property type="match status" value="15"/>
</dbReference>
<keyword evidence="3" id="KW-0677">Repeat</keyword>
<keyword evidence="8" id="KW-1133">Transmembrane helix</keyword>
<feature type="repeat" description="LDL-receptor class B" evidence="6">
    <location>
        <begin position="996"/>
        <end position="1040"/>
    </location>
</feature>
<dbReference type="InParanoid" id="A0A1S3J4X6"/>
<evidence type="ECO:0000256" key="7">
    <source>
        <dbReference type="SAM" id="MobiDB-lite"/>
    </source>
</evidence>
<evidence type="ECO:0000313" key="11">
    <source>
        <dbReference type="Proteomes" id="UP000085678"/>
    </source>
</evidence>
<feature type="region of interest" description="Disordered" evidence="7">
    <location>
        <begin position="1310"/>
        <end position="1358"/>
    </location>
</feature>
<dbReference type="Pfam" id="PF14670">
    <property type="entry name" value="FXa_inhibition"/>
    <property type="match status" value="1"/>
</dbReference>
<feature type="domain" description="EGF-like" evidence="10">
    <location>
        <begin position="822"/>
        <end position="859"/>
    </location>
</feature>
<dbReference type="PROSITE" id="PS51120">
    <property type="entry name" value="LDLRB"/>
    <property type="match status" value="10"/>
</dbReference>
<feature type="repeat" description="LDL-receptor class B" evidence="6">
    <location>
        <begin position="172"/>
        <end position="215"/>
    </location>
</feature>
<feature type="repeat" description="LDL-receptor class B" evidence="6">
    <location>
        <begin position="953"/>
        <end position="995"/>
    </location>
</feature>
<dbReference type="InterPro" id="IPR009030">
    <property type="entry name" value="Growth_fac_rcpt_cys_sf"/>
</dbReference>
<dbReference type="PANTHER" id="PTHR46513">
    <property type="entry name" value="VITELLOGENIN RECEPTOR-LIKE PROTEIN-RELATED-RELATED"/>
    <property type="match status" value="1"/>
</dbReference>
<feature type="repeat" description="LDL-receptor class B" evidence="6">
    <location>
        <begin position="729"/>
        <end position="771"/>
    </location>
</feature>
<feature type="repeat" description="LDL-receptor class B" evidence="6">
    <location>
        <begin position="486"/>
        <end position="529"/>
    </location>
</feature>
<dbReference type="SUPFAM" id="SSF57184">
    <property type="entry name" value="Growth factor receptor domain"/>
    <property type="match status" value="1"/>
</dbReference>
<feature type="compositionally biased region" description="Low complexity" evidence="7">
    <location>
        <begin position="1484"/>
        <end position="1494"/>
    </location>
</feature>
<evidence type="ECO:0000256" key="4">
    <source>
        <dbReference type="ARBA" id="ARBA00023157"/>
    </source>
</evidence>
<feature type="domain" description="EGF-like" evidence="10">
    <location>
        <begin position="1133"/>
        <end position="1170"/>
    </location>
</feature>
<feature type="transmembrane region" description="Helical" evidence="8">
    <location>
        <begin position="1501"/>
        <end position="1528"/>
    </location>
</feature>
<feature type="compositionally biased region" description="Polar residues" evidence="7">
    <location>
        <begin position="1474"/>
        <end position="1483"/>
    </location>
</feature>
<dbReference type="Proteomes" id="UP000085678">
    <property type="component" value="Unplaced"/>
</dbReference>
<organism evidence="11 12">
    <name type="scientific">Lingula anatina</name>
    <name type="common">Brachiopod</name>
    <name type="synonym">Lingula unguis</name>
    <dbReference type="NCBI Taxonomy" id="7574"/>
    <lineage>
        <taxon>Eukaryota</taxon>
        <taxon>Metazoa</taxon>
        <taxon>Spiralia</taxon>
        <taxon>Lophotrochozoa</taxon>
        <taxon>Brachiopoda</taxon>
        <taxon>Linguliformea</taxon>
        <taxon>Lingulata</taxon>
        <taxon>Lingulida</taxon>
        <taxon>Linguloidea</taxon>
        <taxon>Lingulidae</taxon>
        <taxon>Lingula</taxon>
    </lineage>
</organism>
<dbReference type="KEGG" id="lak:106170118"/>
<feature type="domain" description="EGF-like" evidence="10">
    <location>
        <begin position="306"/>
        <end position="342"/>
    </location>
</feature>
<keyword evidence="2 9" id="KW-0732">Signal</keyword>